<feature type="domain" description="NAD(P)-binding" evidence="1">
    <location>
        <begin position="6"/>
        <end position="177"/>
    </location>
</feature>
<organism evidence="2 3">
    <name type="scientific">Streptomyces lancefieldiae</name>
    <dbReference type="NCBI Taxonomy" id="3075520"/>
    <lineage>
        <taxon>Bacteria</taxon>
        <taxon>Bacillati</taxon>
        <taxon>Actinomycetota</taxon>
        <taxon>Actinomycetes</taxon>
        <taxon>Kitasatosporales</taxon>
        <taxon>Streptomycetaceae</taxon>
        <taxon>Streptomyces</taxon>
    </lineage>
</organism>
<sequence length="281" mass="30449">MILVTGATGTVGREVVRRLPADAEVRVLTRDPARVTGADHATVLRGDYGDPSSLDAALRGVRSAFLVTTRVAGDQDARFLRAARAAGVEHVVKLSAAGVEDPAADDLIARWQRENEELLFASGLAWTLLRPRSFMSNTLSWAPAVRTEDVVRDLYGESPNACIDPGDIAEVAVRALTGPGHAGRAYTLTGPEAVTAVERTAQLAHLLGRPLRFEELGPERARSRWSERYPPAVVEALLRSARRQREGAKAQVTQTFAGLVGRPPRTFREWAADHLDSFSGN</sequence>
<keyword evidence="3" id="KW-1185">Reference proteome</keyword>
<name>A0ABU3ASB6_9ACTN</name>
<dbReference type="InterPro" id="IPR036291">
    <property type="entry name" value="NAD(P)-bd_dom_sf"/>
</dbReference>
<evidence type="ECO:0000313" key="3">
    <source>
        <dbReference type="Proteomes" id="UP001180724"/>
    </source>
</evidence>
<comment type="caution">
    <text evidence="2">The sequence shown here is derived from an EMBL/GenBank/DDBJ whole genome shotgun (WGS) entry which is preliminary data.</text>
</comment>
<reference evidence="2" key="1">
    <citation type="submission" date="2024-05" db="EMBL/GenBank/DDBJ databases">
        <title>30 novel species of actinomycetes from the DSMZ collection.</title>
        <authorList>
            <person name="Nouioui I."/>
        </authorList>
    </citation>
    <scope>NUCLEOTIDE SEQUENCE</scope>
    <source>
        <strain evidence="2">DSM 40712</strain>
    </source>
</reference>
<dbReference type="Pfam" id="PF13460">
    <property type="entry name" value="NAD_binding_10"/>
    <property type="match status" value="1"/>
</dbReference>
<dbReference type="Gene3D" id="3.40.50.720">
    <property type="entry name" value="NAD(P)-binding Rossmann-like Domain"/>
    <property type="match status" value="1"/>
</dbReference>
<gene>
    <name evidence="2" type="ORF">RM812_21395</name>
</gene>
<dbReference type="InterPro" id="IPR051604">
    <property type="entry name" value="Ergot_Alk_Oxidoreductase"/>
</dbReference>
<dbReference type="PANTHER" id="PTHR43162:SF1">
    <property type="entry name" value="PRESTALK A DIFFERENTIATION PROTEIN A"/>
    <property type="match status" value="1"/>
</dbReference>
<evidence type="ECO:0000259" key="1">
    <source>
        <dbReference type="Pfam" id="PF13460"/>
    </source>
</evidence>
<evidence type="ECO:0000313" key="2">
    <source>
        <dbReference type="EMBL" id="MDT0612750.1"/>
    </source>
</evidence>
<dbReference type="Proteomes" id="UP001180724">
    <property type="component" value="Unassembled WGS sequence"/>
</dbReference>
<dbReference type="SUPFAM" id="SSF51735">
    <property type="entry name" value="NAD(P)-binding Rossmann-fold domains"/>
    <property type="match status" value="1"/>
</dbReference>
<dbReference type="RefSeq" id="WP_311574824.1">
    <property type="nucleotide sequence ID" value="NZ_JAVRFH010000021.1"/>
</dbReference>
<dbReference type="Gene3D" id="3.90.25.10">
    <property type="entry name" value="UDP-galactose 4-epimerase, domain 1"/>
    <property type="match status" value="1"/>
</dbReference>
<proteinExistence type="predicted"/>
<dbReference type="InterPro" id="IPR016040">
    <property type="entry name" value="NAD(P)-bd_dom"/>
</dbReference>
<accession>A0ABU3ASB6</accession>
<dbReference type="EMBL" id="JAVRFH010000021">
    <property type="protein sequence ID" value="MDT0612750.1"/>
    <property type="molecule type" value="Genomic_DNA"/>
</dbReference>
<protein>
    <submittedName>
        <fullName evidence="2">NAD(P)H-binding protein</fullName>
    </submittedName>
</protein>
<dbReference type="PANTHER" id="PTHR43162">
    <property type="match status" value="1"/>
</dbReference>